<sequence>MPLLKSLHRFPVHYRIIFKICAITYPALSSTPPVYLNSLLAPSRNSRQLQSISSIPLYIPGVKTKAGTQAFSIAAPTLWNLLPASFKSEGNSFILPAFKKLSL</sequence>
<organism evidence="1 2">
    <name type="scientific">Ridgeia piscesae</name>
    <name type="common">Tubeworm</name>
    <dbReference type="NCBI Taxonomy" id="27915"/>
    <lineage>
        <taxon>Eukaryota</taxon>
        <taxon>Metazoa</taxon>
        <taxon>Spiralia</taxon>
        <taxon>Lophotrochozoa</taxon>
        <taxon>Annelida</taxon>
        <taxon>Polychaeta</taxon>
        <taxon>Sedentaria</taxon>
        <taxon>Canalipalpata</taxon>
        <taxon>Sabellida</taxon>
        <taxon>Siboglinidae</taxon>
        <taxon>Ridgeia</taxon>
    </lineage>
</organism>
<gene>
    <name evidence="1" type="ORF">NP493_174g02006</name>
</gene>
<dbReference type="EMBL" id="JAODUO010000172">
    <property type="protein sequence ID" value="KAK2187268.1"/>
    <property type="molecule type" value="Genomic_DNA"/>
</dbReference>
<proteinExistence type="predicted"/>
<dbReference type="Proteomes" id="UP001209878">
    <property type="component" value="Unassembled WGS sequence"/>
</dbReference>
<evidence type="ECO:0000313" key="1">
    <source>
        <dbReference type="EMBL" id="KAK2187268.1"/>
    </source>
</evidence>
<reference evidence="1" key="1">
    <citation type="journal article" date="2023" name="Mol. Biol. Evol.">
        <title>Third-Generation Sequencing Reveals the Adaptive Role of the Epigenome in Three Deep-Sea Polychaetes.</title>
        <authorList>
            <person name="Perez M."/>
            <person name="Aroh O."/>
            <person name="Sun Y."/>
            <person name="Lan Y."/>
            <person name="Juniper S.K."/>
            <person name="Young C.R."/>
            <person name="Angers B."/>
            <person name="Qian P.Y."/>
        </authorList>
    </citation>
    <scope>NUCLEOTIDE SEQUENCE</scope>
    <source>
        <strain evidence="1">R07B-5</strain>
    </source>
</reference>
<keyword evidence="2" id="KW-1185">Reference proteome</keyword>
<accession>A0AAD9P340</accession>
<evidence type="ECO:0000313" key="2">
    <source>
        <dbReference type="Proteomes" id="UP001209878"/>
    </source>
</evidence>
<dbReference type="AlphaFoldDB" id="A0AAD9P340"/>
<comment type="caution">
    <text evidence="1">The sequence shown here is derived from an EMBL/GenBank/DDBJ whole genome shotgun (WGS) entry which is preliminary data.</text>
</comment>
<name>A0AAD9P340_RIDPI</name>
<protein>
    <submittedName>
        <fullName evidence="1">Uncharacterized protein</fullName>
    </submittedName>
</protein>